<evidence type="ECO:0000313" key="13">
    <source>
        <dbReference type="Proteomes" id="UP000199060"/>
    </source>
</evidence>
<keyword evidence="4" id="KW-0808">Transferase</keyword>
<keyword evidence="10" id="KW-1133">Transmembrane helix</keyword>
<dbReference type="PANTHER" id="PTHR24421:SF10">
    <property type="entry name" value="NITRATE_NITRITE SENSOR PROTEIN NARQ"/>
    <property type="match status" value="1"/>
</dbReference>
<dbReference type="SMART" id="SM00028">
    <property type="entry name" value="TPR"/>
    <property type="match status" value="5"/>
</dbReference>
<gene>
    <name evidence="12" type="ORF">SAMN04488104_100843</name>
</gene>
<dbReference type="EMBL" id="FNAC01000008">
    <property type="protein sequence ID" value="SDC87344.1"/>
    <property type="molecule type" value="Genomic_DNA"/>
</dbReference>
<feature type="transmembrane region" description="Helical" evidence="10">
    <location>
        <begin position="395"/>
        <end position="413"/>
    </location>
</feature>
<dbReference type="GO" id="GO:0016020">
    <property type="term" value="C:membrane"/>
    <property type="evidence" value="ECO:0007669"/>
    <property type="project" value="InterPro"/>
</dbReference>
<dbReference type="Pfam" id="PF07730">
    <property type="entry name" value="HisKA_3"/>
    <property type="match status" value="1"/>
</dbReference>
<protein>
    <recommendedName>
        <fullName evidence="2">histidine kinase</fullName>
        <ecNumber evidence="2">2.7.13.3</ecNumber>
    </recommendedName>
</protein>
<dbReference type="PANTHER" id="PTHR24421">
    <property type="entry name" value="NITRATE/NITRITE SENSOR PROTEIN NARX-RELATED"/>
    <property type="match status" value="1"/>
</dbReference>
<evidence type="ECO:0000256" key="1">
    <source>
        <dbReference type="ARBA" id="ARBA00000085"/>
    </source>
</evidence>
<evidence type="ECO:0000256" key="8">
    <source>
        <dbReference type="ARBA" id="ARBA00023012"/>
    </source>
</evidence>
<dbReference type="SMART" id="SM00387">
    <property type="entry name" value="HATPase_c"/>
    <property type="match status" value="1"/>
</dbReference>
<dbReference type="InterPro" id="IPR019734">
    <property type="entry name" value="TPR_rpt"/>
</dbReference>
<evidence type="ECO:0000313" key="12">
    <source>
        <dbReference type="EMBL" id="SDC87344.1"/>
    </source>
</evidence>
<dbReference type="Pfam" id="PF13424">
    <property type="entry name" value="TPR_12"/>
    <property type="match status" value="2"/>
</dbReference>
<dbReference type="InterPro" id="IPR050482">
    <property type="entry name" value="Sensor_HK_TwoCompSys"/>
</dbReference>
<feature type="coiled-coil region" evidence="9">
    <location>
        <begin position="426"/>
        <end position="453"/>
    </location>
</feature>
<evidence type="ECO:0000256" key="10">
    <source>
        <dbReference type="SAM" id="Phobius"/>
    </source>
</evidence>
<dbReference type="InterPro" id="IPR011990">
    <property type="entry name" value="TPR-like_helical_dom_sf"/>
</dbReference>
<evidence type="ECO:0000259" key="11">
    <source>
        <dbReference type="PROSITE" id="PS50109"/>
    </source>
</evidence>
<dbReference type="Proteomes" id="UP000199060">
    <property type="component" value="Unassembled WGS sequence"/>
</dbReference>
<dbReference type="InterPro" id="IPR003594">
    <property type="entry name" value="HATPase_dom"/>
</dbReference>
<dbReference type="STRING" id="686796.SAMN04488104_100843"/>
<evidence type="ECO:0000256" key="9">
    <source>
        <dbReference type="SAM" id="Coils"/>
    </source>
</evidence>
<evidence type="ECO:0000256" key="6">
    <source>
        <dbReference type="ARBA" id="ARBA00022777"/>
    </source>
</evidence>
<dbReference type="Gene3D" id="3.30.565.10">
    <property type="entry name" value="Histidine kinase-like ATPase, C-terminal domain"/>
    <property type="match status" value="1"/>
</dbReference>
<dbReference type="Gene3D" id="1.20.5.1930">
    <property type="match status" value="1"/>
</dbReference>
<keyword evidence="5" id="KW-0547">Nucleotide-binding</keyword>
<sequence length="642" mass="73288">MRFVLILLYCLIFFEVKSQVYLYPDSLRQKLKTLEEKEQVLDLLRLAFYYAPENTDSALKYVNKAERISIKHLDTLGEVITYRIKGVVFYESNRPDSTIWYYRKGRALAEVAGQDLQIAHFENNIGMYYWNKGILTEALGHFYEAKKVYDLEENLYDKAMVSNNIGLIYQSLGDFEKALTYGVEAHDLRRAIQDSIDIMTSLGNLAFVYTELEEYDKSDSTLFESLKISDALDYDIEKSKSYSGLAGNLERQKKFDEAESLYLQAIALSKEFVNQSHLMNRYAELANLYLKTGRFDEAARVSELSLKISDSLQIRSANASALMTFAMSKIALQDQEQGYEALADYNRLTDSLFNAQKAVSLSEMEVLYETEKKEQLIALQEADLAKQKYINRMQLFLSAGGFVLIFLFGGLWYNRSRYQKQLDIQNIRAAEEKNKLKAVIEAEEKERSRIARELHDGLGQSLTAAKIFVGNLGKNPKSEEDEKFKEKSMGLLSKSIQEVRQISHNLMPKNFEGQGLIPALEEMEELINKTHQVDFRLNLSPLNLKLTKENQVHLYRIVQELVNNSLKHGAISQIELTVKEDEGTLRINYRDDGPGLSEGMLKNSTGIGWQNMTTRAGFLGGSIKLYPTNHGANLLVTVPNNP</sequence>
<dbReference type="GO" id="GO:0005524">
    <property type="term" value="F:ATP binding"/>
    <property type="evidence" value="ECO:0007669"/>
    <property type="project" value="UniProtKB-KW"/>
</dbReference>
<evidence type="ECO:0000256" key="7">
    <source>
        <dbReference type="ARBA" id="ARBA00022840"/>
    </source>
</evidence>
<dbReference type="EC" id="2.7.13.3" evidence="2"/>
<name>A0A1G6Q5Z7_9BACT</name>
<dbReference type="AlphaFoldDB" id="A0A1G6Q5Z7"/>
<evidence type="ECO:0000256" key="5">
    <source>
        <dbReference type="ARBA" id="ARBA00022741"/>
    </source>
</evidence>
<keyword evidence="7" id="KW-0067">ATP-binding</keyword>
<dbReference type="InterPro" id="IPR011712">
    <property type="entry name" value="Sig_transdc_His_kin_sub3_dim/P"/>
</dbReference>
<dbReference type="GO" id="GO:0046983">
    <property type="term" value="F:protein dimerization activity"/>
    <property type="evidence" value="ECO:0007669"/>
    <property type="project" value="InterPro"/>
</dbReference>
<keyword evidence="10" id="KW-0812">Transmembrane</keyword>
<dbReference type="Gene3D" id="1.25.40.10">
    <property type="entry name" value="Tetratricopeptide repeat domain"/>
    <property type="match status" value="1"/>
</dbReference>
<keyword evidence="9" id="KW-0175">Coiled coil</keyword>
<keyword evidence="3" id="KW-0597">Phosphoprotein</keyword>
<dbReference type="Pfam" id="PF02518">
    <property type="entry name" value="HATPase_c"/>
    <property type="match status" value="1"/>
</dbReference>
<dbReference type="InterPro" id="IPR036890">
    <property type="entry name" value="HATPase_C_sf"/>
</dbReference>
<dbReference type="SUPFAM" id="SSF48452">
    <property type="entry name" value="TPR-like"/>
    <property type="match status" value="2"/>
</dbReference>
<dbReference type="CDD" id="cd16917">
    <property type="entry name" value="HATPase_UhpB-NarQ-NarX-like"/>
    <property type="match status" value="1"/>
</dbReference>
<dbReference type="PROSITE" id="PS50109">
    <property type="entry name" value="HIS_KIN"/>
    <property type="match status" value="1"/>
</dbReference>
<evidence type="ECO:0000256" key="4">
    <source>
        <dbReference type="ARBA" id="ARBA00022679"/>
    </source>
</evidence>
<dbReference type="OrthoDB" id="9760839at2"/>
<evidence type="ECO:0000256" key="2">
    <source>
        <dbReference type="ARBA" id="ARBA00012438"/>
    </source>
</evidence>
<dbReference type="InterPro" id="IPR005467">
    <property type="entry name" value="His_kinase_dom"/>
</dbReference>
<evidence type="ECO:0000256" key="3">
    <source>
        <dbReference type="ARBA" id="ARBA00022553"/>
    </source>
</evidence>
<dbReference type="GO" id="GO:0000155">
    <property type="term" value="F:phosphorelay sensor kinase activity"/>
    <property type="evidence" value="ECO:0007669"/>
    <property type="project" value="InterPro"/>
</dbReference>
<keyword evidence="6 12" id="KW-0418">Kinase</keyword>
<reference evidence="13" key="1">
    <citation type="submission" date="2016-10" db="EMBL/GenBank/DDBJ databases">
        <authorList>
            <person name="Varghese N."/>
            <person name="Submissions S."/>
        </authorList>
    </citation>
    <scope>NUCLEOTIDE SEQUENCE [LARGE SCALE GENOMIC DNA]</scope>
    <source>
        <strain evidence="13">DSM 23095</strain>
    </source>
</reference>
<proteinExistence type="predicted"/>
<organism evidence="12 13">
    <name type="scientific">Algoriphagus faecimaris</name>
    <dbReference type="NCBI Taxonomy" id="686796"/>
    <lineage>
        <taxon>Bacteria</taxon>
        <taxon>Pseudomonadati</taxon>
        <taxon>Bacteroidota</taxon>
        <taxon>Cytophagia</taxon>
        <taxon>Cytophagales</taxon>
        <taxon>Cyclobacteriaceae</taxon>
        <taxon>Algoriphagus</taxon>
    </lineage>
</organism>
<dbReference type="SUPFAM" id="SSF55874">
    <property type="entry name" value="ATPase domain of HSP90 chaperone/DNA topoisomerase II/histidine kinase"/>
    <property type="match status" value="1"/>
</dbReference>
<keyword evidence="13" id="KW-1185">Reference proteome</keyword>
<keyword evidence="8" id="KW-0902">Two-component regulatory system</keyword>
<keyword evidence="10" id="KW-0472">Membrane</keyword>
<accession>A0A1G6Q5Z7</accession>
<comment type="catalytic activity">
    <reaction evidence="1">
        <text>ATP + protein L-histidine = ADP + protein N-phospho-L-histidine.</text>
        <dbReference type="EC" id="2.7.13.3"/>
    </reaction>
</comment>
<feature type="domain" description="Histidine kinase" evidence="11">
    <location>
        <begin position="449"/>
        <end position="642"/>
    </location>
</feature>